<dbReference type="Proteomes" id="UP000050761">
    <property type="component" value="Unassembled WGS sequence"/>
</dbReference>
<dbReference type="EMBL" id="UZAH01027477">
    <property type="protein sequence ID" value="VDO91925.1"/>
    <property type="molecule type" value="Genomic_DNA"/>
</dbReference>
<reference evidence="1 2" key="1">
    <citation type="submission" date="2018-11" db="EMBL/GenBank/DDBJ databases">
        <authorList>
            <consortium name="Pathogen Informatics"/>
        </authorList>
    </citation>
    <scope>NUCLEOTIDE SEQUENCE [LARGE SCALE GENOMIC DNA]</scope>
</reference>
<gene>
    <name evidence="1" type="ORF">HPBE_LOCUS12383</name>
</gene>
<accession>A0A183FVL7</accession>
<protein>
    <submittedName>
        <fullName evidence="3">Protein kinase domain-containing protein</fullName>
    </submittedName>
</protein>
<dbReference type="WBParaSite" id="HPBE_0001238201-mRNA-1">
    <property type="protein sequence ID" value="HPBE_0001238201-mRNA-1"/>
    <property type="gene ID" value="HPBE_0001238201"/>
</dbReference>
<name>A0A183FVL7_HELPZ</name>
<dbReference type="AlphaFoldDB" id="A0A183FVL7"/>
<sequence>MDSLLLLCRVDAFLLRRSGMFMHVCVDVFAPVPIVTVSARPKACTRKIKYDVIGLNETRRHHPLHAAYDCGEELFLGTCGRGVGDVGVLLNTHLAMNIDSCLTFDCVRRVCPNIRLRRRRGRSYVELEKLYKEDRTFYKGMSFDLESCEHSSSSGSIDDKLPSTNNLIRGKEGQYAVGRKLAQGRFGAVYEVPYSISTTLS</sequence>
<proteinExistence type="predicted"/>
<evidence type="ECO:0000313" key="3">
    <source>
        <dbReference type="WBParaSite" id="HPBE_0001238201-mRNA-1"/>
    </source>
</evidence>
<evidence type="ECO:0000313" key="1">
    <source>
        <dbReference type="EMBL" id="VDO91925.1"/>
    </source>
</evidence>
<reference evidence="3" key="2">
    <citation type="submission" date="2019-09" db="UniProtKB">
        <authorList>
            <consortium name="WormBaseParasite"/>
        </authorList>
    </citation>
    <scope>IDENTIFICATION</scope>
</reference>
<keyword evidence="2" id="KW-1185">Reference proteome</keyword>
<evidence type="ECO:0000313" key="2">
    <source>
        <dbReference type="Proteomes" id="UP000050761"/>
    </source>
</evidence>
<organism evidence="2 3">
    <name type="scientific">Heligmosomoides polygyrus</name>
    <name type="common">Parasitic roundworm</name>
    <dbReference type="NCBI Taxonomy" id="6339"/>
    <lineage>
        <taxon>Eukaryota</taxon>
        <taxon>Metazoa</taxon>
        <taxon>Ecdysozoa</taxon>
        <taxon>Nematoda</taxon>
        <taxon>Chromadorea</taxon>
        <taxon>Rhabditida</taxon>
        <taxon>Rhabditina</taxon>
        <taxon>Rhabditomorpha</taxon>
        <taxon>Strongyloidea</taxon>
        <taxon>Heligmosomidae</taxon>
        <taxon>Heligmosomoides</taxon>
    </lineage>
</organism>
<dbReference type="OrthoDB" id="5853628at2759"/>
<accession>A0A3P8D6P0</accession>